<feature type="region of interest" description="Disordered" evidence="1">
    <location>
        <begin position="1"/>
        <end position="50"/>
    </location>
</feature>
<reference evidence="5" key="1">
    <citation type="submission" date="2016-10" db="EMBL/GenBank/DDBJ databases">
        <authorList>
            <person name="Varghese N."/>
            <person name="Submissions S."/>
        </authorList>
    </citation>
    <scope>NUCLEOTIDE SEQUENCE [LARGE SCALE GENOMIC DNA]</scope>
    <source>
        <strain evidence="5">DSM 22127</strain>
    </source>
</reference>
<feature type="compositionally biased region" description="Low complexity" evidence="1">
    <location>
        <begin position="12"/>
        <end position="32"/>
    </location>
</feature>
<dbReference type="EMBL" id="LT629757">
    <property type="protein sequence ID" value="SDT18862.1"/>
    <property type="molecule type" value="Genomic_DNA"/>
</dbReference>
<dbReference type="AlphaFoldDB" id="A0A1H1YBT5"/>
<evidence type="ECO:0000256" key="2">
    <source>
        <dbReference type="SAM" id="Phobius"/>
    </source>
</evidence>
<feature type="transmembrane region" description="Helical" evidence="2">
    <location>
        <begin position="229"/>
        <end position="255"/>
    </location>
</feature>
<dbReference type="GO" id="GO:0004175">
    <property type="term" value="F:endopeptidase activity"/>
    <property type="evidence" value="ECO:0007669"/>
    <property type="project" value="UniProtKB-ARBA"/>
</dbReference>
<keyword evidence="5" id="KW-1185">Reference proteome</keyword>
<feature type="transmembrane region" description="Helical" evidence="2">
    <location>
        <begin position="317"/>
        <end position="340"/>
    </location>
</feature>
<dbReference type="Proteomes" id="UP000198859">
    <property type="component" value="Chromosome I"/>
</dbReference>
<dbReference type="GO" id="GO:0080120">
    <property type="term" value="P:CAAX-box protein maturation"/>
    <property type="evidence" value="ECO:0007669"/>
    <property type="project" value="UniProtKB-ARBA"/>
</dbReference>
<evidence type="ECO:0000313" key="4">
    <source>
        <dbReference type="EMBL" id="SDT18862.1"/>
    </source>
</evidence>
<dbReference type="InterPro" id="IPR052710">
    <property type="entry name" value="CAAX_protease"/>
</dbReference>
<evidence type="ECO:0000259" key="3">
    <source>
        <dbReference type="Pfam" id="PF02517"/>
    </source>
</evidence>
<feature type="transmembrane region" description="Helical" evidence="2">
    <location>
        <begin position="125"/>
        <end position="144"/>
    </location>
</feature>
<protein>
    <recommendedName>
        <fullName evidence="3">CAAX prenyl protease 2/Lysostaphin resistance protein A-like domain-containing protein</fullName>
    </recommendedName>
</protein>
<name>A0A1H1YBT5_9ACTN</name>
<feature type="domain" description="CAAX prenyl protease 2/Lysostaphin resistance protein A-like" evidence="3">
    <location>
        <begin position="208"/>
        <end position="297"/>
    </location>
</feature>
<feature type="compositionally biased region" description="Pro residues" evidence="1">
    <location>
        <begin position="1"/>
        <end position="11"/>
    </location>
</feature>
<dbReference type="PANTHER" id="PTHR36435:SF1">
    <property type="entry name" value="CAAX AMINO TERMINAL PROTEASE FAMILY PROTEIN"/>
    <property type="match status" value="1"/>
</dbReference>
<dbReference type="InterPro" id="IPR003675">
    <property type="entry name" value="Rce1/LyrA-like_dom"/>
</dbReference>
<dbReference type="PANTHER" id="PTHR36435">
    <property type="entry name" value="SLR1288 PROTEIN"/>
    <property type="match status" value="1"/>
</dbReference>
<keyword evidence="2" id="KW-0472">Membrane</keyword>
<gene>
    <name evidence="4" type="ORF">SAMN04488570_3786</name>
</gene>
<dbReference type="RefSeq" id="WP_091732975.1">
    <property type="nucleotide sequence ID" value="NZ_LT629757.1"/>
</dbReference>
<proteinExistence type="predicted"/>
<sequence length="367" mass="38929">MSGSWPPPGAQPPAAGGQPPAYGQQPYGQQPYGQPPYAGPQVPQRPGHPHAEPRTYPLMLRTWTYAAWKPILGIFVMAVGGLIVFPILLLPVLVVGVALEGGQGPFLQRVSDAASLESVTPSSMLYINLALASLIVLAMLLVRFLHGLRPRWLASVQPGIRWKFLLVCVGLSVVALAASLVTSALLPQDPQELSGSPAFPTGQLAVTAVVILLTTPLQAIGEEYAFRGYLMQAFGSLFGNPWVALVLTSLLFGLAHGTQNFPLFFDRFAFGMIAGATVILVGGLEAGIALHVLNNLVAFGFAIAYDQLQGSLTVSEASWWQLPVTVVQNGLYLVLVLLVARRMGLRRTTAPPVAEGRQDAVAGAPAS</sequence>
<evidence type="ECO:0000256" key="1">
    <source>
        <dbReference type="SAM" id="MobiDB-lite"/>
    </source>
</evidence>
<accession>A0A1H1YBT5</accession>
<dbReference type="Pfam" id="PF02517">
    <property type="entry name" value="Rce1-like"/>
    <property type="match status" value="1"/>
</dbReference>
<feature type="transmembrane region" description="Helical" evidence="2">
    <location>
        <begin position="71"/>
        <end position="99"/>
    </location>
</feature>
<keyword evidence="2" id="KW-0812">Transmembrane</keyword>
<keyword evidence="2" id="KW-1133">Transmembrane helix</keyword>
<evidence type="ECO:0000313" key="5">
    <source>
        <dbReference type="Proteomes" id="UP000198859"/>
    </source>
</evidence>
<organism evidence="4 5">
    <name type="scientific">Nocardioides scoriae</name>
    <dbReference type="NCBI Taxonomy" id="642780"/>
    <lineage>
        <taxon>Bacteria</taxon>
        <taxon>Bacillati</taxon>
        <taxon>Actinomycetota</taxon>
        <taxon>Actinomycetes</taxon>
        <taxon>Propionibacteriales</taxon>
        <taxon>Nocardioidaceae</taxon>
        <taxon>Nocardioides</taxon>
    </lineage>
</organism>
<dbReference type="STRING" id="642780.SAMN04488570_3786"/>
<dbReference type="OrthoDB" id="2680086at2"/>
<feature type="transmembrane region" description="Helical" evidence="2">
    <location>
        <begin position="261"/>
        <end position="281"/>
    </location>
</feature>
<feature type="transmembrane region" description="Helical" evidence="2">
    <location>
        <begin position="164"/>
        <end position="186"/>
    </location>
</feature>